<dbReference type="Gene3D" id="1.10.287.950">
    <property type="entry name" value="Methyl-accepting chemotaxis protein"/>
    <property type="match status" value="1"/>
</dbReference>
<comment type="similarity">
    <text evidence="5">Belongs to the methyl-accepting chemotaxis (MCP) protein family.</text>
</comment>
<reference evidence="11 12" key="1">
    <citation type="journal article" date="2019" name="Int. J. Syst. Evol. Microbiol.">
        <title>The Global Catalogue of Microorganisms (GCM) 10K type strain sequencing project: providing services to taxonomists for standard genome sequencing and annotation.</title>
        <authorList>
            <consortium name="The Broad Institute Genomics Platform"/>
            <consortium name="The Broad Institute Genome Sequencing Center for Infectious Disease"/>
            <person name="Wu L."/>
            <person name="Ma J."/>
        </authorList>
    </citation>
    <scope>NUCLEOTIDE SEQUENCE [LARGE SCALE GENOMIC DNA]</scope>
    <source>
        <strain evidence="11 12">JCM 9731</strain>
    </source>
</reference>
<accession>A0ABN0VUV8</accession>
<keyword evidence="12" id="KW-1185">Reference proteome</keyword>
<dbReference type="EMBL" id="BAAADJ010000004">
    <property type="protein sequence ID" value="GAA0317453.1"/>
    <property type="molecule type" value="Genomic_DNA"/>
</dbReference>
<dbReference type="PANTHER" id="PTHR32089">
    <property type="entry name" value="METHYL-ACCEPTING CHEMOTAXIS PROTEIN MCPB"/>
    <property type="match status" value="1"/>
</dbReference>
<dbReference type="SUPFAM" id="SSF58104">
    <property type="entry name" value="Methyl-accepting chemotaxis protein (MCP) signaling domain"/>
    <property type="match status" value="1"/>
</dbReference>
<evidence type="ECO:0000313" key="12">
    <source>
        <dbReference type="Proteomes" id="UP001500782"/>
    </source>
</evidence>
<keyword evidence="8" id="KW-0812">Transmembrane</keyword>
<keyword evidence="4 6" id="KW-0807">Transducer</keyword>
<keyword evidence="3 8" id="KW-0472">Membrane</keyword>
<dbReference type="PANTHER" id="PTHR32089:SF114">
    <property type="entry name" value="METHYL-ACCEPTING CHEMOTAXIS PROTEIN MCPB"/>
    <property type="match status" value="1"/>
</dbReference>
<gene>
    <name evidence="11" type="ORF">GCM10008967_05030</name>
</gene>
<dbReference type="PROSITE" id="PS50111">
    <property type="entry name" value="CHEMOTAXIS_TRANSDUC_2"/>
    <property type="match status" value="1"/>
</dbReference>
<feature type="domain" description="HAMP" evidence="10">
    <location>
        <begin position="81"/>
        <end position="133"/>
    </location>
</feature>
<protein>
    <recommendedName>
        <fullName evidence="13">Methyl-accepting chemotaxis protein</fullName>
    </recommendedName>
</protein>
<dbReference type="Proteomes" id="UP001500782">
    <property type="component" value="Unassembled WGS sequence"/>
</dbReference>
<evidence type="ECO:0000256" key="5">
    <source>
        <dbReference type="ARBA" id="ARBA00029447"/>
    </source>
</evidence>
<evidence type="ECO:0000259" key="9">
    <source>
        <dbReference type="PROSITE" id="PS50111"/>
    </source>
</evidence>
<comment type="subcellular location">
    <subcellularLocation>
        <location evidence="1">Cell membrane</location>
    </subcellularLocation>
</comment>
<dbReference type="Pfam" id="PF00015">
    <property type="entry name" value="MCPsignal"/>
    <property type="match status" value="1"/>
</dbReference>
<feature type="coiled-coil region" evidence="7">
    <location>
        <begin position="405"/>
        <end position="435"/>
    </location>
</feature>
<dbReference type="CDD" id="cd06225">
    <property type="entry name" value="HAMP"/>
    <property type="match status" value="1"/>
</dbReference>
<keyword evidence="2" id="KW-1003">Cell membrane</keyword>
<dbReference type="PROSITE" id="PS50885">
    <property type="entry name" value="HAMP"/>
    <property type="match status" value="1"/>
</dbReference>
<dbReference type="SMART" id="SM00304">
    <property type="entry name" value="HAMP"/>
    <property type="match status" value="2"/>
</dbReference>
<dbReference type="CDD" id="cd11386">
    <property type="entry name" value="MCP_signal"/>
    <property type="match status" value="1"/>
</dbReference>
<dbReference type="InterPro" id="IPR004089">
    <property type="entry name" value="MCPsignal_dom"/>
</dbReference>
<dbReference type="Pfam" id="PF00672">
    <property type="entry name" value="HAMP"/>
    <property type="match status" value="1"/>
</dbReference>
<evidence type="ECO:0000259" key="10">
    <source>
        <dbReference type="PROSITE" id="PS50885"/>
    </source>
</evidence>
<evidence type="ECO:0000313" key="11">
    <source>
        <dbReference type="EMBL" id="GAA0317453.1"/>
    </source>
</evidence>
<dbReference type="Gene3D" id="1.10.8.500">
    <property type="entry name" value="HAMP domain in histidine kinase"/>
    <property type="match status" value="1"/>
</dbReference>
<dbReference type="InterPro" id="IPR003660">
    <property type="entry name" value="HAMP_dom"/>
</dbReference>
<evidence type="ECO:0000256" key="4">
    <source>
        <dbReference type="ARBA" id="ARBA00023224"/>
    </source>
</evidence>
<feature type="domain" description="Methyl-accepting transducer" evidence="9">
    <location>
        <begin position="152"/>
        <end position="388"/>
    </location>
</feature>
<evidence type="ECO:0000256" key="3">
    <source>
        <dbReference type="ARBA" id="ARBA00023136"/>
    </source>
</evidence>
<name>A0ABN0VUV8_9BACI</name>
<feature type="transmembrane region" description="Helical" evidence="8">
    <location>
        <begin position="21"/>
        <end position="41"/>
    </location>
</feature>
<evidence type="ECO:0000256" key="6">
    <source>
        <dbReference type="PROSITE-ProRule" id="PRU00284"/>
    </source>
</evidence>
<keyword evidence="8" id="KW-1133">Transmembrane helix</keyword>
<evidence type="ECO:0000256" key="7">
    <source>
        <dbReference type="SAM" id="Coils"/>
    </source>
</evidence>
<comment type="caution">
    <text evidence="11">The sequence shown here is derived from an EMBL/GenBank/DDBJ whole genome shotgun (WGS) entry which is preliminary data.</text>
</comment>
<dbReference type="SMART" id="SM00283">
    <property type="entry name" value="MA"/>
    <property type="match status" value="1"/>
</dbReference>
<organism evidence="11 12">
    <name type="scientific">Bacillus carboniphilus</name>
    <dbReference type="NCBI Taxonomy" id="86663"/>
    <lineage>
        <taxon>Bacteria</taxon>
        <taxon>Bacillati</taxon>
        <taxon>Bacillota</taxon>
        <taxon>Bacilli</taxon>
        <taxon>Bacillales</taxon>
        <taxon>Bacillaceae</taxon>
        <taxon>Bacillus</taxon>
    </lineage>
</organism>
<feature type="transmembrane region" description="Helical" evidence="8">
    <location>
        <begin position="61"/>
        <end position="83"/>
    </location>
</feature>
<evidence type="ECO:0000256" key="1">
    <source>
        <dbReference type="ARBA" id="ARBA00004236"/>
    </source>
</evidence>
<evidence type="ECO:0000256" key="2">
    <source>
        <dbReference type="ARBA" id="ARBA00022475"/>
    </source>
</evidence>
<keyword evidence="7" id="KW-0175">Coiled coil</keyword>
<sequence>MEASNKQITPSLKPKKVKVRTTLQVKLTFTIVLLIFFLSTIQSTVMGVANLYLENTQILNIVAGVVNLIIGAFVSHLIIQFFIKKPLKKLNDIAEQFSDNNFTERVDIKSGDEFEKLGFVFNDMGGKIQALIKGIQESSANLNQQSHGVKTASLETQSSSEQVAASIQQISAGAKQIEYDISNISETIQDISKSSQQVSVNVQSVDNYANEVAELVGKGEKAAAETIEKSNSVRNKLDITVEKVNQLYKASDKIGGILKIIQDISEQTNLLALNAAIEAARAGENGRGFAVVAEEVRKLASESNESTGNIQKLIQDIQNGVREIVTEIKGSQSETNEMLITVTHTEEAVQDISKAAVKMKQQLSDITVATQELASGHQQIVDASMNTVSIVEEAKAATHEVSASAEEQNATMQELGAMCNELQNLADQLNELVQKFTV</sequence>
<proteinExistence type="inferred from homology"/>
<evidence type="ECO:0000256" key="8">
    <source>
        <dbReference type="SAM" id="Phobius"/>
    </source>
</evidence>
<evidence type="ECO:0008006" key="13">
    <source>
        <dbReference type="Google" id="ProtNLM"/>
    </source>
</evidence>